<accession>A0A6C0FBG5</accession>
<organism evidence="1">
    <name type="scientific">viral metagenome</name>
    <dbReference type="NCBI Taxonomy" id="1070528"/>
    <lineage>
        <taxon>unclassified sequences</taxon>
        <taxon>metagenomes</taxon>
        <taxon>organismal metagenomes</taxon>
    </lineage>
</organism>
<name>A0A6C0FBG5_9ZZZZ</name>
<sequence length="50" mass="5935">MEDSIQSNTCEIIKIDKKTINDIKNLKEQFLAKKEKIKKEIINDLQNMKK</sequence>
<protein>
    <submittedName>
        <fullName evidence="1">Uncharacterized protein</fullName>
    </submittedName>
</protein>
<reference evidence="1" key="1">
    <citation type="journal article" date="2020" name="Nature">
        <title>Giant virus diversity and host interactions through global metagenomics.</title>
        <authorList>
            <person name="Schulz F."/>
            <person name="Roux S."/>
            <person name="Paez-Espino D."/>
            <person name="Jungbluth S."/>
            <person name="Walsh D.A."/>
            <person name="Denef V.J."/>
            <person name="McMahon K.D."/>
            <person name="Konstantinidis K.T."/>
            <person name="Eloe-Fadrosh E.A."/>
            <person name="Kyrpides N.C."/>
            <person name="Woyke T."/>
        </authorList>
    </citation>
    <scope>NUCLEOTIDE SEQUENCE</scope>
    <source>
        <strain evidence="1">GVMAG-S-ERX556126-94</strain>
    </source>
</reference>
<dbReference type="AlphaFoldDB" id="A0A6C0FBG5"/>
<proteinExistence type="predicted"/>
<dbReference type="EMBL" id="MN738839">
    <property type="protein sequence ID" value="QHT39206.1"/>
    <property type="molecule type" value="Genomic_DNA"/>
</dbReference>
<evidence type="ECO:0000313" key="1">
    <source>
        <dbReference type="EMBL" id="QHT39206.1"/>
    </source>
</evidence>